<dbReference type="Proteomes" id="UP001384579">
    <property type="component" value="Unassembled WGS sequence"/>
</dbReference>
<evidence type="ECO:0000313" key="3">
    <source>
        <dbReference type="EMBL" id="MEK0184969.1"/>
    </source>
</evidence>
<feature type="domain" description="SLH" evidence="2">
    <location>
        <begin position="130"/>
        <end position="194"/>
    </location>
</feature>
<dbReference type="Gene3D" id="3.20.20.80">
    <property type="entry name" value="Glycosidases"/>
    <property type="match status" value="1"/>
</dbReference>
<dbReference type="EMBL" id="JBBLXS010000085">
    <property type="protein sequence ID" value="MEK0184969.1"/>
    <property type="molecule type" value="Genomic_DNA"/>
</dbReference>
<dbReference type="InterPro" id="IPR052177">
    <property type="entry name" value="Divisome_Glycosyl_Hydrolase"/>
</dbReference>
<name>A0ABU8YKP7_9CYAN</name>
<dbReference type="Pfam" id="PF02638">
    <property type="entry name" value="GHL10"/>
    <property type="match status" value="1"/>
</dbReference>
<sequence>MVSNNISFSDIQNHWARQFIEGLMERAIVSGLPDRTFSPNTNLTRAQFATIVSKAFPTPDKQTYQPFADVPTTYWAAPAIQTAFKRGFISGYPNNLFKPENKITRVEAFLALVSGIFDANTAPPTNLVLSNIYQDSTEIPNYAKSAIALATQSEIVVNYPNLKLLNPAGNATRADVCAWVYQALVYLKKAPKIPSQYIVTIGKNPPPALPTVQVSHQREFRAAWVTTVWNIDWPSSAKLSTEQQKNELLKILDRLADMNFNAVILQIRPAGDALYASELEPWSAWLTGTQGKPPQPYYDPLEFAIIESHKRNIEVHAWLNPYRAKVSSKTPATVSPHISVTNPECVYAWGDQLWMDPGIATVQDRTYKVIIDVVKRYDIDGIHFDDYFYPYPIAGKEFPDSKTYNNYRSQGGKLSLGDWRRENVNSLIKRVAEGIKSTKSHVKFGISPFGIYRPGQPPGSRGLDTYEELYADSKKWLELGWVDYLTPQLYWRIDETAQSYPMLLNWWVANNPKQKHIYAGNNLGLLDGNKWTVAEINKQIQITRNLDEKLALGNIFFSMKSFTDNRQQIYDSLKATTYANLALVPAMPWLKGTPPPTPTGIEVKKVANSSVLSWNNLAGNNICSWTIYQKNGNSWKLMRILNAETAEIAIQPGTYALCAVSRMAVESAGVVVVISQ</sequence>
<dbReference type="PROSITE" id="PS51272">
    <property type="entry name" value="SLH"/>
    <property type="match status" value="3"/>
</dbReference>
<dbReference type="PANTHER" id="PTHR43405">
    <property type="entry name" value="GLYCOSYL HYDROLASE DIGH"/>
    <property type="match status" value="1"/>
</dbReference>
<evidence type="ECO:0000256" key="1">
    <source>
        <dbReference type="ARBA" id="ARBA00022729"/>
    </source>
</evidence>
<feature type="domain" description="SLH" evidence="2">
    <location>
        <begin position="3"/>
        <end position="66"/>
    </location>
</feature>
<dbReference type="RefSeq" id="WP_340521883.1">
    <property type="nucleotide sequence ID" value="NZ_JBBLXS010000085.1"/>
</dbReference>
<proteinExistence type="predicted"/>
<dbReference type="InterPro" id="IPR001119">
    <property type="entry name" value="SLH_dom"/>
</dbReference>
<feature type="domain" description="SLH" evidence="2">
    <location>
        <begin position="67"/>
        <end position="126"/>
    </location>
</feature>
<dbReference type="InterPro" id="IPR017853">
    <property type="entry name" value="GH"/>
</dbReference>
<keyword evidence="1" id="KW-0732">Signal</keyword>
<reference evidence="3 4" key="1">
    <citation type="journal article" date="2020" name="Harmful Algae">
        <title>Molecular and morphological characterization of a novel dihydroanatoxin-a producing Microcoleus species (cyanobacteria) from the Russian River, California, USA.</title>
        <authorList>
            <person name="Conklin K.Y."/>
            <person name="Stancheva R."/>
            <person name="Otten T.G."/>
            <person name="Fadness R."/>
            <person name="Boyer G.L."/>
            <person name="Read B."/>
            <person name="Zhang X."/>
            <person name="Sheath R.G."/>
        </authorList>
    </citation>
    <scope>NUCLEOTIDE SEQUENCE [LARGE SCALE GENOMIC DNA]</scope>
    <source>
        <strain evidence="3 4">PTRS2</strain>
    </source>
</reference>
<accession>A0ABU8YKP7</accession>
<organism evidence="3 4">
    <name type="scientific">Microcoleus anatoxicus PTRS2</name>
    <dbReference type="NCBI Taxonomy" id="2705321"/>
    <lineage>
        <taxon>Bacteria</taxon>
        <taxon>Bacillati</taxon>
        <taxon>Cyanobacteriota</taxon>
        <taxon>Cyanophyceae</taxon>
        <taxon>Oscillatoriophycideae</taxon>
        <taxon>Oscillatoriales</taxon>
        <taxon>Microcoleaceae</taxon>
        <taxon>Microcoleus</taxon>
        <taxon>Microcoleus anatoxicus</taxon>
    </lineage>
</organism>
<protein>
    <submittedName>
        <fullName evidence="3">Family 10 glycosylhydrolase</fullName>
    </submittedName>
</protein>
<evidence type="ECO:0000259" key="2">
    <source>
        <dbReference type="PROSITE" id="PS51272"/>
    </source>
</evidence>
<dbReference type="SUPFAM" id="SSF51445">
    <property type="entry name" value="(Trans)glycosidases"/>
    <property type="match status" value="1"/>
</dbReference>
<dbReference type="InterPro" id="IPR003790">
    <property type="entry name" value="GHL10"/>
</dbReference>
<gene>
    <name evidence="3" type="ORF">WMG39_08860</name>
</gene>
<dbReference type="PANTHER" id="PTHR43405:SF1">
    <property type="entry name" value="GLYCOSYL HYDROLASE DIGH"/>
    <property type="match status" value="1"/>
</dbReference>
<keyword evidence="4" id="KW-1185">Reference proteome</keyword>
<dbReference type="Pfam" id="PF00395">
    <property type="entry name" value="SLH"/>
    <property type="match status" value="3"/>
</dbReference>
<comment type="caution">
    <text evidence="3">The sequence shown here is derived from an EMBL/GenBank/DDBJ whole genome shotgun (WGS) entry which is preliminary data.</text>
</comment>
<evidence type="ECO:0000313" key="4">
    <source>
        <dbReference type="Proteomes" id="UP001384579"/>
    </source>
</evidence>